<dbReference type="EMBL" id="CM056741">
    <property type="protein sequence ID" value="KAJ8682084.1"/>
    <property type="molecule type" value="Genomic_DNA"/>
</dbReference>
<accession>A0ACC2PHM2</accession>
<comment type="caution">
    <text evidence="1">The sequence shown here is derived from an EMBL/GenBank/DDBJ whole genome shotgun (WGS) entry which is preliminary data.</text>
</comment>
<sequence length="1433" mass="162294">MVHSSSGPPRIQVFRPTWEEFQDFPKYIAHMESHNAHKAGVAKVIPPPEWIPRKSGYELSEINRMIPAPICQVVTGKQGLYQQINIQKKPMSVLEYEQMANSERYKTPKHFDYEDLERKYWKNITYMPPIYGADVSGSLTDPDVNIWNINHLGTILDYVNEDYGISIEGVNTAYLYFGMWKTTFAWHTEDMDLYSINYLHFGAPKTWYAVPPEHGRRLERMANGFFPSSYQGCQAFLRHKMSLISPQLLKQYSIPHDKITQEAGEIMITFPYGYHAGFNHGFNCAESTNFATPRWVEYGKRASQCTCSADMVKISMKTFVKRFQPDRYEMWLRGEDVGPHPEDPKRVSAAPPPSITEACCQSSETSDSNSIVPKNKRHPLHRKKNIIDSSADVNISVNSPHIPATVKKALQDLDMEEDVRKDDQPDEEQLEVLEDIWLKAEEMDLNEANIYDDGYNRKKNRKRKRKGQGDSEKRKVKMEPGFSAYPSNKIHPYNVKNEPTFNPYANRIAHNATIQSNYTNKNLNGKQLPLNRGIKVKLPKREVISPSEQTYLEMIPRLKLPDMKIPHLSSGKSAGVKQEPSTVNNSSLDLPSSDRSPGKQKMDKNSINKQISLDSMGAVKDEESLSVLDVSDANVLRQLVSGKPVIQKKSNIPPRSSLNHKKLCMKFVRCSTAKASNQPLSNKHKDADFRKYLLKPPVLNITATDHDEQIPPIKTEPSFDDGTSDYHSWAVISNSISPVKSEPFDSSTDTSPESSTLNHHPQFVPFQCRQSLIDQRIKFGIDKTPQLSSNVSSLRNARIPPKNFWNVGNQKLYFSQGKNNEDDSDIYHVHANSNSSNNIQPNSRIFPSNPKSQEASCQSFRSVIVKPTGSMQSSQPYGRTDSQMSSNRQSESKLDESKSSESKSTGNSPGFKMFRIDSQPANHSQTKVTTGVQVDTLPAFKLPEDDNTESSSSTKSVPEKKISRSGSRKQSKPRKLKLSDDEPEVSPKMIDFEEHIKKNQVHPKLKIECDPDLIQDIKEEAIEIGDEIKPDIPVNYVSSVAHYIEPVIHPNIPDLNTLQTFNHYSSAYVPHCAVCAAFALRDHKGNRKISPTWRDCKPTVLPEDSPIWVSLELFAANSLEQRTEPENDTLLRCRNCQVTIHASCYGVTVLPPDYKNWACDICQFGKPTVMCCLCPVRGGALKRTSDGQYAHILCALLLGARFKDPVNKEPINVLSVKEPGVGKECCYCRQNHGVVLNCQCKDCIMKFHPTCGFLNGAIYMVSVSNNRFLQILCDMHDIKEKIPIRQGEMVYAKHKNSRFYDATVDSISDKICFQVAFHDDDTISNDLPPEDVIGWKPGTIPEVDSEISVKWGDEGIFAATFNGVDHIIIYTVIFEDGSSLQLKRNDIYSREEQLPKRVRSRLSTATEMQHRGHLYGMEPEIEPQRKVKPPRRL</sequence>
<gene>
    <name evidence="1" type="ORF">QAD02_017876</name>
</gene>
<evidence type="ECO:0000313" key="2">
    <source>
        <dbReference type="Proteomes" id="UP001239111"/>
    </source>
</evidence>
<keyword evidence="2" id="KW-1185">Reference proteome</keyword>
<proteinExistence type="predicted"/>
<evidence type="ECO:0000313" key="1">
    <source>
        <dbReference type="EMBL" id="KAJ8682084.1"/>
    </source>
</evidence>
<dbReference type="Proteomes" id="UP001239111">
    <property type="component" value="Chromosome 1"/>
</dbReference>
<name>A0ACC2PHM2_9HYME</name>
<organism evidence="1 2">
    <name type="scientific">Eretmocerus hayati</name>
    <dbReference type="NCBI Taxonomy" id="131215"/>
    <lineage>
        <taxon>Eukaryota</taxon>
        <taxon>Metazoa</taxon>
        <taxon>Ecdysozoa</taxon>
        <taxon>Arthropoda</taxon>
        <taxon>Hexapoda</taxon>
        <taxon>Insecta</taxon>
        <taxon>Pterygota</taxon>
        <taxon>Neoptera</taxon>
        <taxon>Endopterygota</taxon>
        <taxon>Hymenoptera</taxon>
        <taxon>Apocrita</taxon>
        <taxon>Proctotrupomorpha</taxon>
        <taxon>Chalcidoidea</taxon>
        <taxon>Aphelinidae</taxon>
        <taxon>Aphelininae</taxon>
        <taxon>Eretmocerus</taxon>
    </lineage>
</organism>
<protein>
    <submittedName>
        <fullName evidence="1">Uncharacterized protein</fullName>
    </submittedName>
</protein>
<reference evidence="1" key="1">
    <citation type="submission" date="2023-04" db="EMBL/GenBank/DDBJ databases">
        <title>A chromosome-level genome assembly of the parasitoid wasp Eretmocerus hayati.</title>
        <authorList>
            <person name="Zhong Y."/>
            <person name="Liu S."/>
            <person name="Liu Y."/>
        </authorList>
    </citation>
    <scope>NUCLEOTIDE SEQUENCE</scope>
    <source>
        <strain evidence="1">ZJU_SS_LIU_2023</strain>
    </source>
</reference>